<evidence type="ECO:0008006" key="5">
    <source>
        <dbReference type="Google" id="ProtNLM"/>
    </source>
</evidence>
<evidence type="ECO:0000313" key="4">
    <source>
        <dbReference type="Proteomes" id="UP000007842"/>
    </source>
</evidence>
<feature type="region of interest" description="Disordered" evidence="1">
    <location>
        <begin position="1"/>
        <end position="29"/>
    </location>
</feature>
<dbReference type="KEGG" id="scy:SCATT_27310"/>
<feature type="compositionally biased region" description="Basic and acidic residues" evidence="1">
    <location>
        <begin position="7"/>
        <end position="18"/>
    </location>
</feature>
<feature type="transmembrane region" description="Helical" evidence="2">
    <location>
        <begin position="32"/>
        <end position="54"/>
    </location>
</feature>
<dbReference type="HOGENOM" id="CLU_069355_1_0_11"/>
<sequence>MSSAKARGSEERRRKIAEQRAAQKRQQRRRKIVTWTVGGVLLAAVAGGGAFAVLSQKSASQIAGVRSFSGLGRNHVTGTVKYAQTPPVGGNHASVWLNCGIYNAPVPNENAVHSMEHGAVWITYRPSLPAADVSKLAAAVRGKAYTLLSPYPGLPAPVVASAWGKQLKLTDASDARLAKFVHTYAAGPQTPEPGAPCTGGTGTPTG</sequence>
<feature type="region of interest" description="Disordered" evidence="1">
    <location>
        <begin position="187"/>
        <end position="206"/>
    </location>
</feature>
<evidence type="ECO:0000256" key="2">
    <source>
        <dbReference type="SAM" id="Phobius"/>
    </source>
</evidence>
<accession>F8K3H4</accession>
<keyword evidence="2" id="KW-0812">Transmembrane</keyword>
<dbReference type="KEGG" id="sct:SCAT_2743"/>
<dbReference type="Pfam" id="PF11303">
    <property type="entry name" value="DUF3105"/>
    <property type="match status" value="1"/>
</dbReference>
<evidence type="ECO:0000256" key="1">
    <source>
        <dbReference type="SAM" id="MobiDB-lite"/>
    </source>
</evidence>
<dbReference type="InterPro" id="IPR021454">
    <property type="entry name" value="DUF3105"/>
</dbReference>
<proteinExistence type="predicted"/>
<feature type="compositionally biased region" description="Gly residues" evidence="1">
    <location>
        <begin position="197"/>
        <end position="206"/>
    </location>
</feature>
<dbReference type="PATRIC" id="fig|1003195.11.peg.4235"/>
<evidence type="ECO:0000313" key="3">
    <source>
        <dbReference type="EMBL" id="AEW95102.1"/>
    </source>
</evidence>
<dbReference type="RefSeq" id="WP_014143480.1">
    <property type="nucleotide sequence ID" value="NC_016111.1"/>
</dbReference>
<keyword evidence="2" id="KW-0472">Membrane</keyword>
<organism evidence="3 4">
    <name type="scientific">Streptantibioticus cattleyicolor (strain ATCC 35852 / DSM 46488 / JCM 4925 / NBRC 14057 / NRRL 8057)</name>
    <name type="common">Streptomyces cattleya</name>
    <dbReference type="NCBI Taxonomy" id="1003195"/>
    <lineage>
        <taxon>Bacteria</taxon>
        <taxon>Bacillati</taxon>
        <taxon>Actinomycetota</taxon>
        <taxon>Actinomycetes</taxon>
        <taxon>Kitasatosporales</taxon>
        <taxon>Streptomycetaceae</taxon>
        <taxon>Streptantibioticus</taxon>
    </lineage>
</organism>
<dbReference type="OrthoDB" id="164831at2"/>
<dbReference type="EMBL" id="CP003219">
    <property type="protein sequence ID" value="AEW95102.1"/>
    <property type="molecule type" value="Genomic_DNA"/>
</dbReference>
<keyword evidence="4" id="KW-1185">Reference proteome</keyword>
<dbReference type="eggNOG" id="COG3415">
    <property type="taxonomic scope" value="Bacteria"/>
</dbReference>
<protein>
    <recommendedName>
        <fullName evidence="5">DUF3105 domain-containing protein</fullName>
    </recommendedName>
</protein>
<reference evidence="4" key="1">
    <citation type="submission" date="2011-12" db="EMBL/GenBank/DDBJ databases">
        <title>Complete genome sequence of Streptomyces cattleya strain DSM 46488.</title>
        <authorList>
            <person name="Ou H.-Y."/>
            <person name="Li P."/>
            <person name="Zhao C."/>
            <person name="O'Hagan D."/>
            <person name="Deng Z."/>
        </authorList>
    </citation>
    <scope>NUCLEOTIDE SEQUENCE [LARGE SCALE GENOMIC DNA]</scope>
    <source>
        <strain evidence="4">ATCC 35852 / DSM 46488 / JCM 4925 / NBRC 14057 / NRRL 8057</strain>
    </source>
</reference>
<keyword evidence="2" id="KW-1133">Transmembrane helix</keyword>
<dbReference type="STRING" id="1003195.SCATT_27310"/>
<accession>G8X2I6</accession>
<name>F8K3H4_STREN</name>
<gene>
    <name evidence="3" type="ordered locus">SCATT_27310</name>
</gene>
<dbReference type="AlphaFoldDB" id="F8K3H4"/>
<dbReference type="Proteomes" id="UP000007842">
    <property type="component" value="Chromosome"/>
</dbReference>